<accession>A0ABR4BB83</accession>
<proteinExistence type="predicted"/>
<name>A0ABR4BB83_9LECA</name>
<reference evidence="1 2" key="1">
    <citation type="submission" date="2024-09" db="EMBL/GenBank/DDBJ databases">
        <title>Rethinking Asexuality: The Enigmatic Case of Functional Sexual Genes in Lepraria (Stereocaulaceae).</title>
        <authorList>
            <person name="Doellman M."/>
            <person name="Sun Y."/>
            <person name="Barcenas-Pena A."/>
            <person name="Lumbsch H.T."/>
            <person name="Grewe F."/>
        </authorList>
    </citation>
    <scope>NUCLEOTIDE SEQUENCE [LARGE SCALE GENOMIC DNA]</scope>
    <source>
        <strain evidence="1 2">Grewe 0041</strain>
    </source>
</reference>
<sequence>MILSQGAAYVLVAALDPSIRAFLVENQTAEAKRYATIEANAEALWKLGEKLVGENFDP</sequence>
<dbReference type="EMBL" id="JBHFEH010000014">
    <property type="protein sequence ID" value="KAL2054678.1"/>
    <property type="molecule type" value="Genomic_DNA"/>
</dbReference>
<keyword evidence="2" id="KW-1185">Reference proteome</keyword>
<organism evidence="1 2">
    <name type="scientific">Lepraria finkii</name>
    <dbReference type="NCBI Taxonomy" id="1340010"/>
    <lineage>
        <taxon>Eukaryota</taxon>
        <taxon>Fungi</taxon>
        <taxon>Dikarya</taxon>
        <taxon>Ascomycota</taxon>
        <taxon>Pezizomycotina</taxon>
        <taxon>Lecanoromycetes</taxon>
        <taxon>OSLEUM clade</taxon>
        <taxon>Lecanoromycetidae</taxon>
        <taxon>Lecanorales</taxon>
        <taxon>Lecanorineae</taxon>
        <taxon>Stereocaulaceae</taxon>
        <taxon>Lepraria</taxon>
    </lineage>
</organism>
<gene>
    <name evidence="1" type="ORF">ABVK25_004982</name>
</gene>
<protein>
    <submittedName>
        <fullName evidence="1">Uncharacterized protein</fullName>
    </submittedName>
</protein>
<comment type="caution">
    <text evidence="1">The sequence shown here is derived from an EMBL/GenBank/DDBJ whole genome shotgun (WGS) entry which is preliminary data.</text>
</comment>
<evidence type="ECO:0000313" key="1">
    <source>
        <dbReference type="EMBL" id="KAL2054678.1"/>
    </source>
</evidence>
<dbReference type="Proteomes" id="UP001590951">
    <property type="component" value="Unassembled WGS sequence"/>
</dbReference>
<evidence type="ECO:0000313" key="2">
    <source>
        <dbReference type="Proteomes" id="UP001590951"/>
    </source>
</evidence>